<evidence type="ECO:0000256" key="8">
    <source>
        <dbReference type="RuleBase" id="RU361139"/>
    </source>
</evidence>
<dbReference type="AlphaFoldDB" id="A0A845PZA8"/>
<dbReference type="PANTHER" id="PTHR11516:SF60">
    <property type="entry name" value="PYRUVATE DEHYDROGENASE E1 COMPONENT SUBUNIT ALPHA"/>
    <property type="match status" value="1"/>
</dbReference>
<dbReference type="Gene3D" id="3.40.50.970">
    <property type="match status" value="1"/>
</dbReference>
<keyword evidence="7 8" id="KW-0670">Pyruvate</keyword>
<dbReference type="SUPFAM" id="SSF52518">
    <property type="entry name" value="Thiamin diphosphate-binding fold (THDP-binding)"/>
    <property type="match status" value="1"/>
</dbReference>
<evidence type="ECO:0000256" key="2">
    <source>
        <dbReference type="ARBA" id="ARBA00011870"/>
    </source>
</evidence>
<evidence type="ECO:0000256" key="4">
    <source>
        <dbReference type="ARBA" id="ARBA00014159"/>
    </source>
</evidence>
<dbReference type="CDD" id="cd02000">
    <property type="entry name" value="TPP_E1_PDC_ADC_BCADC"/>
    <property type="match status" value="1"/>
</dbReference>
<comment type="catalytic activity">
    <reaction evidence="8">
        <text>N(6)-[(R)-lipoyl]-L-lysyl-[protein] + pyruvate + H(+) = N(6)-[(R)-S(8)-acetyldihydrolipoyl]-L-lysyl-[protein] + CO2</text>
        <dbReference type="Rhea" id="RHEA:19189"/>
        <dbReference type="Rhea" id="RHEA-COMP:10474"/>
        <dbReference type="Rhea" id="RHEA-COMP:10478"/>
        <dbReference type="ChEBI" id="CHEBI:15361"/>
        <dbReference type="ChEBI" id="CHEBI:15378"/>
        <dbReference type="ChEBI" id="CHEBI:16526"/>
        <dbReference type="ChEBI" id="CHEBI:83099"/>
        <dbReference type="ChEBI" id="CHEBI:83111"/>
        <dbReference type="EC" id="1.2.4.1"/>
    </reaction>
</comment>
<comment type="caution">
    <text evidence="10">The sequence shown here is derived from an EMBL/GenBank/DDBJ whole genome shotgun (WGS) entry which is preliminary data.</text>
</comment>
<keyword evidence="6 8" id="KW-0786">Thiamine pyrophosphate</keyword>
<dbReference type="GO" id="GO:0006086">
    <property type="term" value="P:pyruvate decarboxylation to acetyl-CoA"/>
    <property type="evidence" value="ECO:0007669"/>
    <property type="project" value="InterPro"/>
</dbReference>
<dbReference type="InterPro" id="IPR029061">
    <property type="entry name" value="THDP-binding"/>
</dbReference>
<dbReference type="Pfam" id="PF00676">
    <property type="entry name" value="E1_dh"/>
    <property type="match status" value="1"/>
</dbReference>
<dbReference type="InterPro" id="IPR017597">
    <property type="entry name" value="Pyrv_DH_E1_asu_subgrp-y"/>
</dbReference>
<evidence type="ECO:0000256" key="5">
    <source>
        <dbReference type="ARBA" id="ARBA00023002"/>
    </source>
</evidence>
<evidence type="ECO:0000313" key="11">
    <source>
        <dbReference type="Proteomes" id="UP000553459"/>
    </source>
</evidence>
<dbReference type="NCBIfam" id="TIGR03182">
    <property type="entry name" value="PDH_E1_alph_y"/>
    <property type="match status" value="1"/>
</dbReference>
<keyword evidence="11" id="KW-1185">Reference proteome</keyword>
<dbReference type="GO" id="GO:0004739">
    <property type="term" value="F:pyruvate dehydrogenase (acetyl-transferring) activity"/>
    <property type="evidence" value="ECO:0007669"/>
    <property type="project" value="UniProtKB-UniRule"/>
</dbReference>
<dbReference type="FunFam" id="3.40.50.970:FF:000013">
    <property type="entry name" value="Pyruvate dehydrogenase E1 component subunit alpha"/>
    <property type="match status" value="1"/>
</dbReference>
<evidence type="ECO:0000256" key="6">
    <source>
        <dbReference type="ARBA" id="ARBA00023052"/>
    </source>
</evidence>
<evidence type="ECO:0000256" key="7">
    <source>
        <dbReference type="ARBA" id="ARBA00023317"/>
    </source>
</evidence>
<keyword evidence="5 8" id="KW-0560">Oxidoreductase</keyword>
<dbReference type="RefSeq" id="WP_166520041.1">
    <property type="nucleotide sequence ID" value="NZ_JAAABJ010000614.1"/>
</dbReference>
<accession>A0A845PZA8</accession>
<comment type="cofactor">
    <cofactor evidence="1 8">
        <name>thiamine diphosphate</name>
        <dbReference type="ChEBI" id="CHEBI:58937"/>
    </cofactor>
</comment>
<name>A0A845PZA8_9FLAO</name>
<dbReference type="PANTHER" id="PTHR11516">
    <property type="entry name" value="PYRUVATE DEHYDROGENASE E1 COMPONENT, ALPHA SUBUNIT BACTERIAL AND ORGANELLAR"/>
    <property type="match status" value="1"/>
</dbReference>
<dbReference type="Proteomes" id="UP000553459">
    <property type="component" value="Unassembled WGS sequence"/>
</dbReference>
<dbReference type="EMBL" id="JAAABJ010000614">
    <property type="protein sequence ID" value="NAW51777.1"/>
    <property type="molecule type" value="Genomic_DNA"/>
</dbReference>
<evidence type="ECO:0000313" key="10">
    <source>
        <dbReference type="EMBL" id="NAW51777.1"/>
    </source>
</evidence>
<gene>
    <name evidence="8 10" type="primary">pdhA</name>
    <name evidence="10" type="ORF">GNY06_10480</name>
</gene>
<dbReference type="EC" id="1.2.4.1" evidence="3 8"/>
<dbReference type="InterPro" id="IPR050642">
    <property type="entry name" value="PDH_E1_Alpha_Subunit"/>
</dbReference>
<proteinExistence type="predicted"/>
<evidence type="ECO:0000256" key="3">
    <source>
        <dbReference type="ARBA" id="ARBA00012281"/>
    </source>
</evidence>
<evidence type="ECO:0000259" key="9">
    <source>
        <dbReference type="Pfam" id="PF00676"/>
    </source>
</evidence>
<comment type="function">
    <text evidence="8">The pyruvate dehydrogenase complex catalyzes the overall conversion of pyruvate to acetyl-CoA and CO(2).</text>
</comment>
<organism evidence="10 11">
    <name type="scientific">Elizabethkingia argenteiflava</name>
    <dbReference type="NCBI Taxonomy" id="2681556"/>
    <lineage>
        <taxon>Bacteria</taxon>
        <taxon>Pseudomonadati</taxon>
        <taxon>Bacteroidota</taxon>
        <taxon>Flavobacteriia</taxon>
        <taxon>Flavobacteriales</taxon>
        <taxon>Weeksellaceae</taxon>
        <taxon>Elizabethkingia</taxon>
    </lineage>
</organism>
<evidence type="ECO:0000256" key="1">
    <source>
        <dbReference type="ARBA" id="ARBA00001964"/>
    </source>
</evidence>
<sequence length="334" mass="38094">MKEFSKEVYLKWYEDMTMWRRFEDKCRSLYLKQKIRGFLHLYNGQEAIPAGFTHAMDLTKDSMITAYRCHIHPMAMGVDPKRIMAELCGKVTGTSRGMGGSMHIFSKEHRFYGGHGIVGGQIPLGAGIAFADKYFKTGGVNICFFGDGAARQGSLHETFNMAMNWKLPVVFVVENNQYAMGTSVKRTANHEDIYKLGLGYEMPCRPIDAMDPEKVAEAAFEAIERARRGEGPTFLEARTYRYRGHSMSDAEPYRTKDEVGVMKNEDPIEQVKHKILTNGWSTESELEAIDAQSKQFVEDCVEFMENSAYPETSQVYDFVYSEPDYPFVDQLENK</sequence>
<reference evidence="10 11" key="1">
    <citation type="submission" date="2019-11" db="EMBL/GenBank/DDBJ databases">
        <title>Characterization of Elizabethkingia argenteiflava sp. nov., isolated from inner surface of Soybean Pods.</title>
        <authorList>
            <person name="Mo S."/>
        </authorList>
    </citation>
    <scope>NUCLEOTIDE SEQUENCE [LARGE SCALE GENOMIC DNA]</scope>
    <source>
        <strain evidence="10 11">YB22</strain>
    </source>
</reference>
<protein>
    <recommendedName>
        <fullName evidence="4 8">Pyruvate dehydrogenase E1 component subunit alpha</fullName>
        <ecNumber evidence="3 8">1.2.4.1</ecNumber>
    </recommendedName>
</protein>
<feature type="domain" description="Dehydrogenase E1 component" evidence="9">
    <location>
        <begin position="15"/>
        <end position="311"/>
    </location>
</feature>
<comment type="subunit">
    <text evidence="2 8">Heterodimer of an alpha and a beta chain.</text>
</comment>
<dbReference type="InterPro" id="IPR001017">
    <property type="entry name" value="DH_E1"/>
</dbReference>